<dbReference type="GO" id="GO:0000932">
    <property type="term" value="C:P-body"/>
    <property type="evidence" value="ECO:0007669"/>
    <property type="project" value="TreeGrafter"/>
</dbReference>
<dbReference type="PROSITE" id="PS51512">
    <property type="entry name" value="DFDF"/>
    <property type="match status" value="1"/>
</dbReference>
<dbReference type="InterPro" id="IPR047575">
    <property type="entry name" value="Sm"/>
</dbReference>
<dbReference type="InterPro" id="IPR025609">
    <property type="entry name" value="Lsm14-like_N"/>
</dbReference>
<dbReference type="Proteomes" id="UP000635477">
    <property type="component" value="Unassembled WGS sequence"/>
</dbReference>
<feature type="region of interest" description="Disordered" evidence="3">
    <location>
        <begin position="400"/>
        <end position="562"/>
    </location>
</feature>
<feature type="domain" description="Sm" evidence="7">
    <location>
        <begin position="1"/>
        <end position="80"/>
    </location>
</feature>
<reference evidence="8" key="1">
    <citation type="journal article" date="2020" name="BMC Genomics">
        <title>Correction to: Identification and distribution of gene clusters required for synthesis of sphingolipid metabolism inhibitors in diverse species of the filamentous fungus Fusarium.</title>
        <authorList>
            <person name="Kim H.S."/>
            <person name="Lohmar J.M."/>
            <person name="Busman M."/>
            <person name="Brown D.W."/>
            <person name="Naumann T.A."/>
            <person name="Divon H.H."/>
            <person name="Lysoe E."/>
            <person name="Uhlig S."/>
            <person name="Proctor R.H."/>
        </authorList>
    </citation>
    <scope>NUCLEOTIDE SEQUENCE</scope>
    <source>
        <strain evidence="8">NRRL 22465</strain>
    </source>
</reference>
<feature type="compositionally biased region" description="Low complexity" evidence="3">
    <location>
        <begin position="103"/>
        <end position="113"/>
    </location>
</feature>
<dbReference type="InterPro" id="IPR010920">
    <property type="entry name" value="LSM_dom_sf"/>
</dbReference>
<dbReference type="PROSITE" id="PS52002">
    <property type="entry name" value="SM"/>
    <property type="match status" value="1"/>
</dbReference>
<feature type="compositionally biased region" description="Polar residues" evidence="3">
    <location>
        <begin position="32"/>
        <end position="42"/>
    </location>
</feature>
<feature type="compositionally biased region" description="Polar residues" evidence="3">
    <location>
        <begin position="225"/>
        <end position="240"/>
    </location>
</feature>
<evidence type="ECO:0000256" key="1">
    <source>
        <dbReference type="PROSITE-ProRule" id="PRU00846"/>
    </source>
</evidence>
<reference evidence="8" key="2">
    <citation type="submission" date="2020-05" db="EMBL/GenBank/DDBJ databases">
        <authorList>
            <person name="Kim H.-S."/>
            <person name="Proctor R.H."/>
            <person name="Brown D.W."/>
        </authorList>
    </citation>
    <scope>NUCLEOTIDE SEQUENCE</scope>
    <source>
        <strain evidence="8">NRRL 22465</strain>
    </source>
</reference>
<protein>
    <submittedName>
        <fullName evidence="8">Uncharacterized protein</fullName>
    </submittedName>
</protein>
<feature type="domain" description="FFD box profile" evidence="5">
    <location>
        <begin position="473"/>
        <end position="489"/>
    </location>
</feature>
<dbReference type="GO" id="GO:0033962">
    <property type="term" value="P:P-body assembly"/>
    <property type="evidence" value="ECO:0007669"/>
    <property type="project" value="TreeGrafter"/>
</dbReference>
<feature type="region of interest" description="Disordered" evidence="3">
    <location>
        <begin position="32"/>
        <end position="55"/>
    </location>
</feature>
<evidence type="ECO:0000259" key="5">
    <source>
        <dbReference type="PROSITE" id="PS51513"/>
    </source>
</evidence>
<organism evidence="8 9">
    <name type="scientific">Fusarium zealandicum</name>
    <dbReference type="NCBI Taxonomy" id="1053134"/>
    <lineage>
        <taxon>Eukaryota</taxon>
        <taxon>Fungi</taxon>
        <taxon>Dikarya</taxon>
        <taxon>Ascomycota</taxon>
        <taxon>Pezizomycotina</taxon>
        <taxon>Sordariomycetes</taxon>
        <taxon>Hypocreomycetidae</taxon>
        <taxon>Hypocreales</taxon>
        <taxon>Nectriaceae</taxon>
        <taxon>Fusarium</taxon>
        <taxon>Fusarium staphyleae species complex</taxon>
    </lineage>
</organism>
<dbReference type="Gene3D" id="2.30.30.100">
    <property type="match status" value="1"/>
</dbReference>
<dbReference type="SMART" id="SM01271">
    <property type="entry name" value="LSM14"/>
    <property type="match status" value="1"/>
</dbReference>
<evidence type="ECO:0000313" key="9">
    <source>
        <dbReference type="Proteomes" id="UP000635477"/>
    </source>
</evidence>
<accession>A0A8H4XIJ2</accession>
<dbReference type="PANTHER" id="PTHR13586:SF0">
    <property type="entry name" value="TRAILER HITCH, ISOFORM H"/>
    <property type="match status" value="1"/>
</dbReference>
<dbReference type="EMBL" id="JABEYC010000639">
    <property type="protein sequence ID" value="KAF4975460.1"/>
    <property type="molecule type" value="Genomic_DNA"/>
</dbReference>
<gene>
    <name evidence="8" type="ORF">FZEAL_7757</name>
</gene>
<evidence type="ECO:0000259" key="4">
    <source>
        <dbReference type="PROSITE" id="PS51512"/>
    </source>
</evidence>
<comment type="caution">
    <text evidence="8">The sequence shown here is derived from an EMBL/GenBank/DDBJ whole genome shotgun (WGS) entry which is preliminary data.</text>
</comment>
<evidence type="ECO:0000256" key="2">
    <source>
        <dbReference type="PROSITE-ProRule" id="PRU00869"/>
    </source>
</evidence>
<dbReference type="GO" id="GO:0034063">
    <property type="term" value="P:stress granule assembly"/>
    <property type="evidence" value="ECO:0007669"/>
    <property type="project" value="TreeGrafter"/>
</dbReference>
<dbReference type="InterPro" id="IPR025768">
    <property type="entry name" value="TFG_box"/>
</dbReference>
<feature type="compositionally biased region" description="Basic residues" evidence="3">
    <location>
        <begin position="529"/>
        <end position="539"/>
    </location>
</feature>
<dbReference type="OrthoDB" id="21539at2759"/>
<feature type="compositionally biased region" description="Gly residues" evidence="3">
    <location>
        <begin position="540"/>
        <end position="550"/>
    </location>
</feature>
<dbReference type="Pfam" id="PF09532">
    <property type="entry name" value="FDF"/>
    <property type="match status" value="1"/>
</dbReference>
<dbReference type="SUPFAM" id="SSF50182">
    <property type="entry name" value="Sm-like ribonucleoproteins"/>
    <property type="match status" value="1"/>
</dbReference>
<keyword evidence="9" id="KW-1185">Reference proteome</keyword>
<dbReference type="GO" id="GO:0003729">
    <property type="term" value="F:mRNA binding"/>
    <property type="evidence" value="ECO:0007669"/>
    <property type="project" value="TreeGrafter"/>
</dbReference>
<evidence type="ECO:0000313" key="8">
    <source>
        <dbReference type="EMBL" id="KAF4975460.1"/>
    </source>
</evidence>
<feature type="compositionally biased region" description="Basic and acidic residues" evidence="3">
    <location>
        <begin position="501"/>
        <end position="514"/>
    </location>
</feature>
<evidence type="ECO:0000256" key="3">
    <source>
        <dbReference type="SAM" id="MobiDB-lite"/>
    </source>
</evidence>
<proteinExistence type="predicted"/>
<dbReference type="InterPro" id="IPR019050">
    <property type="entry name" value="FDF_dom"/>
</dbReference>
<dbReference type="Pfam" id="PF12701">
    <property type="entry name" value="LSM14"/>
    <property type="match status" value="1"/>
</dbReference>
<feature type="short sequence motif" description="TFG box" evidence="2">
    <location>
        <begin position="501"/>
        <end position="521"/>
    </location>
</feature>
<dbReference type="InterPro" id="IPR025762">
    <property type="entry name" value="DFDF"/>
</dbReference>
<feature type="compositionally biased region" description="Low complexity" evidence="3">
    <location>
        <begin position="122"/>
        <end position="139"/>
    </location>
</feature>
<feature type="domain" description="TFG box profile" evidence="6">
    <location>
        <begin position="501"/>
        <end position="521"/>
    </location>
</feature>
<feature type="compositionally biased region" description="Polar residues" evidence="3">
    <location>
        <begin position="553"/>
        <end position="562"/>
    </location>
</feature>
<evidence type="ECO:0000259" key="6">
    <source>
        <dbReference type="PROSITE" id="PS51536"/>
    </source>
</evidence>
<feature type="compositionally biased region" description="Pro residues" evidence="3">
    <location>
        <begin position="168"/>
        <end position="187"/>
    </location>
</feature>
<sequence length="562" mass="57671">MSEFLGSRISLISKSDIRYVGTLHEINSDESTVSLENVSSFGTEGRKGRPEEEISPSDQVYEYIVFRGSDVKDLRIEEHPSIKENKPPAVPDDPAIVGARARPGAQGPNQNAPPGAPPGVPPGAAAFGQGPYPPNNFYGGPPPGNWGRGGAPGPGPGPGPGPNFGNMPYPPPPGWFPPGQGFPPGGPNGPGGPGGPGGPAPWNYPFPPGPGGPGGPGGPTGPEAPQNQRAPPSSGPSQDSKPAPIGPGADRPKVATPSGQVAPPTEPKSLAQGVRQPTHAPTPPVDSKPSVEEVKQAAASLSANGQANKPADGNKAAPTGPRNHRVTPVIPLTGSTAKPFSLPGVGDASQKPAVTAPPGNVQDATNAARAAVAVAMAQLGNPGGNAMDNLTKRVNEMRVNAVRGGPTTRGRGRGGRPTPAKVEVPDSDFDFAQSNAKFNKQDVKEAIGGSPLEAPESFDSDGAEPAATDDVPVAYNKTRSFFDNISSESRERSENGGQKPGGREWRGEEQRKNMETFGQGSVDGGYRNYRGRGRGRGRGGRGYGRGGRGGNRPQYQTTPGAQ</sequence>
<dbReference type="PANTHER" id="PTHR13586">
    <property type="entry name" value="SCD6 PROTEIN-RELATED"/>
    <property type="match status" value="1"/>
</dbReference>
<feature type="region of interest" description="Disordered" evidence="3">
    <location>
        <begin position="76"/>
        <end position="361"/>
    </location>
</feature>
<name>A0A8H4XIJ2_9HYPO</name>
<feature type="compositionally biased region" description="Basic and acidic residues" evidence="3">
    <location>
        <begin position="76"/>
        <end position="86"/>
    </location>
</feature>
<dbReference type="PROSITE" id="PS51513">
    <property type="entry name" value="FFD"/>
    <property type="match status" value="1"/>
</dbReference>
<feature type="domain" description="DFDF" evidence="4">
    <location>
        <begin position="417"/>
        <end position="453"/>
    </location>
</feature>
<dbReference type="PROSITE" id="PS51536">
    <property type="entry name" value="TFG"/>
    <property type="match status" value="1"/>
</dbReference>
<evidence type="ECO:0000259" key="7">
    <source>
        <dbReference type="PROSITE" id="PS52002"/>
    </source>
</evidence>
<dbReference type="AlphaFoldDB" id="A0A8H4XIJ2"/>
<feature type="compositionally biased region" description="Pro residues" evidence="3">
    <location>
        <begin position="196"/>
        <end position="213"/>
    </location>
</feature>
<dbReference type="SMART" id="SM01199">
    <property type="entry name" value="FDF"/>
    <property type="match status" value="1"/>
</dbReference>
<dbReference type="InterPro" id="IPR025761">
    <property type="entry name" value="FFD_box"/>
</dbReference>
<feature type="short sequence motif" description="FFD box" evidence="1">
    <location>
        <begin position="473"/>
        <end position="489"/>
    </location>
</feature>
<dbReference type="CDD" id="cd01736">
    <property type="entry name" value="LSm14_N"/>
    <property type="match status" value="1"/>
</dbReference>